<name>A0ABW4QX16_9BACT</name>
<feature type="domain" description="TonB C-terminal" evidence="2">
    <location>
        <begin position="154"/>
        <end position="242"/>
    </location>
</feature>
<dbReference type="PANTHER" id="PTHR33446:SF2">
    <property type="entry name" value="PROTEIN TONB"/>
    <property type="match status" value="1"/>
</dbReference>
<dbReference type="Proteomes" id="UP001597197">
    <property type="component" value="Unassembled WGS sequence"/>
</dbReference>
<dbReference type="InterPro" id="IPR051045">
    <property type="entry name" value="TonB-dependent_transducer"/>
</dbReference>
<evidence type="ECO:0000313" key="3">
    <source>
        <dbReference type="EMBL" id="MFD1874124.1"/>
    </source>
</evidence>
<dbReference type="Gene3D" id="2.20.110.10">
    <property type="entry name" value="Histone H3 K4-specific methyltransferase SET7/9 N-terminal domain"/>
    <property type="match status" value="1"/>
</dbReference>
<proteinExistence type="predicted"/>
<feature type="signal peptide" evidence="1">
    <location>
        <begin position="1"/>
        <end position="18"/>
    </location>
</feature>
<dbReference type="Pfam" id="PF03544">
    <property type="entry name" value="TonB_C"/>
    <property type="match status" value="1"/>
</dbReference>
<evidence type="ECO:0000256" key="1">
    <source>
        <dbReference type="SAM" id="SignalP"/>
    </source>
</evidence>
<sequence length="242" mass="26728">MNVLVLLPLLSASGPAAMVLPQPARDTTFYDGSWRHVARLNAVYYGLVTPLDSGRCRIQDYYITGERQLEALGWPGPPVVKDGPATYYFRSSAQRTTGRFANGKREGVWQYWNEDGTLRQKVMWHAGHTVVVFTKEADADSHVPQIVEQMPKFPDKKGVVQYLASTIRRPAGAPPIQGDGKVLVQFIVGPQGNITSTSIIKGIDPTYDAEVLRAVAALPRWQPGLLNGEPTAVRFIVPVVFR</sequence>
<gene>
    <name evidence="3" type="ORF">ACFSDX_16895</name>
</gene>
<dbReference type="PROSITE" id="PS52015">
    <property type="entry name" value="TONB_CTD"/>
    <property type="match status" value="1"/>
</dbReference>
<accession>A0ABW4QX16</accession>
<comment type="caution">
    <text evidence="3">The sequence shown here is derived from an EMBL/GenBank/DDBJ whole genome shotgun (WGS) entry which is preliminary data.</text>
</comment>
<feature type="chain" id="PRO_5045300490" evidence="1">
    <location>
        <begin position="19"/>
        <end position="242"/>
    </location>
</feature>
<dbReference type="InterPro" id="IPR037682">
    <property type="entry name" value="TonB_C"/>
</dbReference>
<keyword evidence="4" id="KW-1185">Reference proteome</keyword>
<dbReference type="Gene3D" id="3.30.1150.10">
    <property type="match status" value="1"/>
</dbReference>
<dbReference type="PANTHER" id="PTHR33446">
    <property type="entry name" value="PROTEIN TONB-RELATED"/>
    <property type="match status" value="1"/>
</dbReference>
<dbReference type="EMBL" id="JBHUFD010000006">
    <property type="protein sequence ID" value="MFD1874124.1"/>
    <property type="molecule type" value="Genomic_DNA"/>
</dbReference>
<dbReference type="SUPFAM" id="SSF74653">
    <property type="entry name" value="TolA/TonB C-terminal domain"/>
    <property type="match status" value="1"/>
</dbReference>
<dbReference type="SUPFAM" id="SSF82185">
    <property type="entry name" value="Histone H3 K4-specific methyltransferase SET7/9 N-terminal domain"/>
    <property type="match status" value="1"/>
</dbReference>
<organism evidence="3 4">
    <name type="scientific">Hymenobacter bucti</name>
    <dbReference type="NCBI Taxonomy" id="1844114"/>
    <lineage>
        <taxon>Bacteria</taxon>
        <taxon>Pseudomonadati</taxon>
        <taxon>Bacteroidota</taxon>
        <taxon>Cytophagia</taxon>
        <taxon>Cytophagales</taxon>
        <taxon>Hymenobacteraceae</taxon>
        <taxon>Hymenobacter</taxon>
    </lineage>
</organism>
<reference evidence="4" key="1">
    <citation type="journal article" date="2019" name="Int. J. Syst. Evol. Microbiol.">
        <title>The Global Catalogue of Microorganisms (GCM) 10K type strain sequencing project: providing services to taxonomists for standard genome sequencing and annotation.</title>
        <authorList>
            <consortium name="The Broad Institute Genomics Platform"/>
            <consortium name="The Broad Institute Genome Sequencing Center for Infectious Disease"/>
            <person name="Wu L."/>
            <person name="Ma J."/>
        </authorList>
    </citation>
    <scope>NUCLEOTIDE SEQUENCE [LARGE SCALE GENOMIC DNA]</scope>
    <source>
        <strain evidence="4">CGMCC 1.15795</strain>
    </source>
</reference>
<dbReference type="RefSeq" id="WP_382315638.1">
    <property type="nucleotide sequence ID" value="NZ_JBHUFD010000006.1"/>
</dbReference>
<evidence type="ECO:0000259" key="2">
    <source>
        <dbReference type="PROSITE" id="PS52015"/>
    </source>
</evidence>
<protein>
    <submittedName>
        <fullName evidence="3">Energy transducer TonB</fullName>
    </submittedName>
</protein>
<evidence type="ECO:0000313" key="4">
    <source>
        <dbReference type="Proteomes" id="UP001597197"/>
    </source>
</evidence>
<keyword evidence="1" id="KW-0732">Signal</keyword>